<sequence>MDFLRYIIKQAFLQEDQICLTTHRGGTENVFLQQVLPELLDAAYVPPSLCSSMWYQHDWANPPWWNPRLPTSQRNLWTMVHRPWWPGFIGSPDHWIYHAWASSLVY</sequence>
<reference evidence="1" key="1">
    <citation type="submission" date="2020-07" db="EMBL/GenBank/DDBJ databases">
        <title>Multicomponent nature underlies the extraordinary mechanical properties of spider dragline silk.</title>
        <authorList>
            <person name="Kono N."/>
            <person name="Nakamura H."/>
            <person name="Mori M."/>
            <person name="Yoshida Y."/>
            <person name="Ohtoshi R."/>
            <person name="Malay A.D."/>
            <person name="Moran D.A.P."/>
            <person name="Tomita M."/>
            <person name="Numata K."/>
            <person name="Arakawa K."/>
        </authorList>
    </citation>
    <scope>NUCLEOTIDE SEQUENCE</scope>
</reference>
<evidence type="ECO:0000313" key="1">
    <source>
        <dbReference type="EMBL" id="GFQ74884.1"/>
    </source>
</evidence>
<comment type="caution">
    <text evidence="1">The sequence shown here is derived from an EMBL/GenBank/DDBJ whole genome shotgun (WGS) entry which is preliminary data.</text>
</comment>
<dbReference type="Proteomes" id="UP000887116">
    <property type="component" value="Unassembled WGS sequence"/>
</dbReference>
<name>A0A8X6KIF3_TRICU</name>
<gene>
    <name evidence="1" type="ORF">TNCT_158551</name>
</gene>
<organism evidence="1 2">
    <name type="scientific">Trichonephila clavata</name>
    <name type="common">Joro spider</name>
    <name type="synonym">Nephila clavata</name>
    <dbReference type="NCBI Taxonomy" id="2740835"/>
    <lineage>
        <taxon>Eukaryota</taxon>
        <taxon>Metazoa</taxon>
        <taxon>Ecdysozoa</taxon>
        <taxon>Arthropoda</taxon>
        <taxon>Chelicerata</taxon>
        <taxon>Arachnida</taxon>
        <taxon>Araneae</taxon>
        <taxon>Araneomorphae</taxon>
        <taxon>Entelegynae</taxon>
        <taxon>Araneoidea</taxon>
        <taxon>Nephilidae</taxon>
        <taxon>Trichonephila</taxon>
    </lineage>
</organism>
<protein>
    <submittedName>
        <fullName evidence="1">Uncharacterized protein</fullName>
    </submittedName>
</protein>
<evidence type="ECO:0000313" key="2">
    <source>
        <dbReference type="Proteomes" id="UP000887116"/>
    </source>
</evidence>
<proteinExistence type="predicted"/>
<dbReference type="AlphaFoldDB" id="A0A8X6KIF3"/>
<accession>A0A8X6KIF3</accession>
<dbReference type="EMBL" id="BMAO01031415">
    <property type="protein sequence ID" value="GFQ74884.1"/>
    <property type="molecule type" value="Genomic_DNA"/>
</dbReference>
<keyword evidence="2" id="KW-1185">Reference proteome</keyword>